<comment type="caution">
    <text evidence="4">The sequence shown here is derived from an EMBL/GenBank/DDBJ whole genome shotgun (WGS) entry which is preliminary data.</text>
</comment>
<comment type="similarity">
    <text evidence="1">Belongs to the peptidase U62 family.</text>
</comment>
<dbReference type="GO" id="GO:0005829">
    <property type="term" value="C:cytosol"/>
    <property type="evidence" value="ECO:0007669"/>
    <property type="project" value="TreeGrafter"/>
</dbReference>
<dbReference type="GO" id="GO:0006508">
    <property type="term" value="P:proteolysis"/>
    <property type="evidence" value="ECO:0007669"/>
    <property type="project" value="InterPro"/>
</dbReference>
<name>X1LSA8_9ZZZZ</name>
<sequence length="270" mass="30064">IERVTLLAIQIAEASARLKKEDVRLAPEPAYRDKWQTPFLIDPFSVSAEEKLKLLFQIDSVLRKDPRIRSAVSHMTFMQEHQFHATTEGSRIEQVLLSSGTGYSVDAVEGGEVQTRSYPATHGGQTMGLGYELIESLRLLDNAERVREEALALLKAPECPSGKMDLIIADNQMALQIHESVGHPTELDRVLGYEESYAGSSFATTEKYRKFKYGSPLVNLVADATLPGGMATAGYDDDGVKAQRWHIVQEGIFKGYMTNREFCHAVGDER</sequence>
<proteinExistence type="inferred from homology"/>
<evidence type="ECO:0000259" key="3">
    <source>
        <dbReference type="Pfam" id="PF19290"/>
    </source>
</evidence>
<dbReference type="SUPFAM" id="SSF111283">
    <property type="entry name" value="Putative modulator of DNA gyrase, PmbA/TldD"/>
    <property type="match status" value="1"/>
</dbReference>
<evidence type="ECO:0000259" key="2">
    <source>
        <dbReference type="Pfam" id="PF19289"/>
    </source>
</evidence>
<dbReference type="Pfam" id="PF19290">
    <property type="entry name" value="PmbA_TldD_2nd"/>
    <property type="match status" value="1"/>
</dbReference>
<dbReference type="PANTHER" id="PTHR30624:SF10">
    <property type="entry name" value="CONSERVED PROTEIN"/>
    <property type="match status" value="1"/>
</dbReference>
<dbReference type="PANTHER" id="PTHR30624">
    <property type="entry name" value="UNCHARACTERIZED PROTEIN TLDD AND PMBA"/>
    <property type="match status" value="1"/>
</dbReference>
<dbReference type="InterPro" id="IPR036059">
    <property type="entry name" value="TldD/PmbA_sf"/>
</dbReference>
<feature type="non-terminal residue" evidence="4">
    <location>
        <position position="270"/>
    </location>
</feature>
<evidence type="ECO:0000313" key="4">
    <source>
        <dbReference type="EMBL" id="GAI22267.1"/>
    </source>
</evidence>
<dbReference type="Pfam" id="PF19289">
    <property type="entry name" value="PmbA_TldD_3rd"/>
    <property type="match status" value="1"/>
</dbReference>
<dbReference type="Gene3D" id="3.30.2290.10">
    <property type="entry name" value="PmbA/TldD superfamily"/>
    <property type="match status" value="1"/>
</dbReference>
<organism evidence="4">
    <name type="scientific">marine sediment metagenome</name>
    <dbReference type="NCBI Taxonomy" id="412755"/>
    <lineage>
        <taxon>unclassified sequences</taxon>
        <taxon>metagenomes</taxon>
        <taxon>ecological metagenomes</taxon>
    </lineage>
</organism>
<feature type="domain" description="Metalloprotease TldD/E central" evidence="3">
    <location>
        <begin position="42"/>
        <end position="154"/>
    </location>
</feature>
<evidence type="ECO:0008006" key="5">
    <source>
        <dbReference type="Google" id="ProtNLM"/>
    </source>
</evidence>
<gene>
    <name evidence="4" type="ORF">S06H3_37276</name>
</gene>
<dbReference type="InterPro" id="IPR045570">
    <property type="entry name" value="Metalloprtase-TldD/E_cen_dom"/>
</dbReference>
<accession>X1LSA8</accession>
<feature type="domain" description="Metalloprotease TldD/E C-terminal" evidence="2">
    <location>
        <begin position="161"/>
        <end position="262"/>
    </location>
</feature>
<reference evidence="4" key="1">
    <citation type="journal article" date="2014" name="Front. Microbiol.">
        <title>High frequency of phylogenetically diverse reductive dehalogenase-homologous genes in deep subseafloor sedimentary metagenomes.</title>
        <authorList>
            <person name="Kawai M."/>
            <person name="Futagami T."/>
            <person name="Toyoda A."/>
            <person name="Takaki Y."/>
            <person name="Nishi S."/>
            <person name="Hori S."/>
            <person name="Arai W."/>
            <person name="Tsubouchi T."/>
            <person name="Morono Y."/>
            <person name="Uchiyama I."/>
            <person name="Ito T."/>
            <person name="Fujiyama A."/>
            <person name="Inagaki F."/>
            <person name="Takami H."/>
        </authorList>
    </citation>
    <scope>NUCLEOTIDE SEQUENCE</scope>
    <source>
        <strain evidence="4">Expedition CK06-06</strain>
    </source>
</reference>
<dbReference type="InterPro" id="IPR035068">
    <property type="entry name" value="TldD/PmbA_N"/>
</dbReference>
<dbReference type="GO" id="GO:0008237">
    <property type="term" value="F:metallopeptidase activity"/>
    <property type="evidence" value="ECO:0007669"/>
    <property type="project" value="InterPro"/>
</dbReference>
<dbReference type="AlphaFoldDB" id="X1LSA8"/>
<protein>
    <recommendedName>
        <fullName evidence="5">Peptidase C69</fullName>
    </recommendedName>
</protein>
<dbReference type="EMBL" id="BARV01022636">
    <property type="protein sequence ID" value="GAI22267.1"/>
    <property type="molecule type" value="Genomic_DNA"/>
</dbReference>
<evidence type="ECO:0000256" key="1">
    <source>
        <dbReference type="ARBA" id="ARBA00005836"/>
    </source>
</evidence>
<dbReference type="InterPro" id="IPR051463">
    <property type="entry name" value="Peptidase_U62_metallo"/>
</dbReference>
<dbReference type="InterPro" id="IPR045569">
    <property type="entry name" value="Metalloprtase-TldD/E_C"/>
</dbReference>
<feature type="non-terminal residue" evidence="4">
    <location>
        <position position="1"/>
    </location>
</feature>